<proteinExistence type="predicted"/>
<sequence length="110" mass="12757">MDSTKRKTARVAWKRALQMKRKESPSCNINCIPLLAVYNGMMDRLYHLVNYCMFLLVMILVKNDEQNLLKLKALLHQPFSVSIESSARDFKFYQRGKNIEYSFTSGGSNT</sequence>
<evidence type="ECO:0000256" key="1">
    <source>
        <dbReference type="SAM" id="Phobius"/>
    </source>
</evidence>
<gene>
    <name evidence="2" type="ORF">SVIM_LOCUS181459</name>
</gene>
<organism evidence="2">
    <name type="scientific">Salix viminalis</name>
    <name type="common">Common osier</name>
    <name type="synonym">Basket willow</name>
    <dbReference type="NCBI Taxonomy" id="40686"/>
    <lineage>
        <taxon>Eukaryota</taxon>
        <taxon>Viridiplantae</taxon>
        <taxon>Streptophyta</taxon>
        <taxon>Embryophyta</taxon>
        <taxon>Tracheophyta</taxon>
        <taxon>Spermatophyta</taxon>
        <taxon>Magnoliopsida</taxon>
        <taxon>eudicotyledons</taxon>
        <taxon>Gunneridae</taxon>
        <taxon>Pentapetalae</taxon>
        <taxon>rosids</taxon>
        <taxon>fabids</taxon>
        <taxon>Malpighiales</taxon>
        <taxon>Salicaceae</taxon>
        <taxon>Saliceae</taxon>
        <taxon>Salix</taxon>
    </lineage>
</organism>
<keyword evidence="1" id="KW-0812">Transmembrane</keyword>
<evidence type="ECO:0000313" key="2">
    <source>
        <dbReference type="EMBL" id="VFU36277.1"/>
    </source>
</evidence>
<feature type="transmembrane region" description="Helical" evidence="1">
    <location>
        <begin position="44"/>
        <end position="61"/>
    </location>
</feature>
<dbReference type="EMBL" id="CAADRP010001112">
    <property type="protein sequence ID" value="VFU36277.1"/>
    <property type="molecule type" value="Genomic_DNA"/>
</dbReference>
<keyword evidence="1" id="KW-0472">Membrane</keyword>
<dbReference type="AlphaFoldDB" id="A0A6N2L759"/>
<reference evidence="2" key="1">
    <citation type="submission" date="2019-03" db="EMBL/GenBank/DDBJ databases">
        <authorList>
            <person name="Mank J."/>
            <person name="Almeida P."/>
        </authorList>
    </citation>
    <scope>NUCLEOTIDE SEQUENCE</scope>
    <source>
        <strain evidence="2">78183</strain>
    </source>
</reference>
<accession>A0A6N2L759</accession>
<protein>
    <submittedName>
        <fullName evidence="2">Uncharacterized protein</fullName>
    </submittedName>
</protein>
<keyword evidence="1" id="KW-1133">Transmembrane helix</keyword>
<name>A0A6N2L759_SALVM</name>